<evidence type="ECO:0000313" key="2">
    <source>
        <dbReference type="Proteomes" id="UP000255467"/>
    </source>
</evidence>
<name>A0A378YFW5_9NOCA</name>
<reference evidence="1 2" key="1">
    <citation type="submission" date="2018-06" db="EMBL/GenBank/DDBJ databases">
        <authorList>
            <consortium name="Pathogen Informatics"/>
            <person name="Doyle S."/>
        </authorList>
    </citation>
    <scope>NUCLEOTIDE SEQUENCE [LARGE SCALE GENOMIC DNA]</scope>
    <source>
        <strain evidence="1 2">NCTC1934</strain>
    </source>
</reference>
<proteinExistence type="predicted"/>
<sequence>MEASPPIPSKNVLPLHANLHGRFHIVRTTGKVDACLQDFRRIFPSLKQSWYQVGIVTSDKSGTFFDLRRLLLNAVRLNPLPLQIRGFYISDGSNQIRKLQRGVSQYTPRLYVLLGRDLLSVLVTGYLRVVPPSKTGQFEARQTSFPSEFAKTRPQCVACLLDSTHSAGWYSACGMARGQAASRTAKQYRSMAGSVVSARPPRLPSVLNAVKATASSSNVHQSSAVNAFGSITCRGSQRTSSPDSTFIRVVAYKNRA</sequence>
<keyword evidence="2" id="KW-1185">Reference proteome</keyword>
<gene>
    <name evidence="1" type="ORF">NCTC1934_02058</name>
</gene>
<protein>
    <submittedName>
        <fullName evidence="1">Uncharacterized protein</fullName>
    </submittedName>
</protein>
<organism evidence="1 2">
    <name type="scientific">Nocardia otitidiscaviarum</name>
    <dbReference type="NCBI Taxonomy" id="1823"/>
    <lineage>
        <taxon>Bacteria</taxon>
        <taxon>Bacillati</taxon>
        <taxon>Actinomycetota</taxon>
        <taxon>Actinomycetes</taxon>
        <taxon>Mycobacteriales</taxon>
        <taxon>Nocardiaceae</taxon>
        <taxon>Nocardia</taxon>
    </lineage>
</organism>
<dbReference type="EMBL" id="UGRY01000002">
    <property type="protein sequence ID" value="SUA75391.1"/>
    <property type="molecule type" value="Genomic_DNA"/>
</dbReference>
<dbReference type="Proteomes" id="UP000255467">
    <property type="component" value="Unassembled WGS sequence"/>
</dbReference>
<accession>A0A378YFW5</accession>
<dbReference type="AlphaFoldDB" id="A0A378YFW5"/>
<evidence type="ECO:0000313" key="1">
    <source>
        <dbReference type="EMBL" id="SUA75391.1"/>
    </source>
</evidence>